<gene>
    <name evidence="2" type="ORF">OXX778_LOCUS7624</name>
</gene>
<reference evidence="2" key="1">
    <citation type="submission" date="2021-02" db="EMBL/GenBank/DDBJ databases">
        <authorList>
            <person name="Nowell W R."/>
        </authorList>
    </citation>
    <scope>NUCLEOTIDE SEQUENCE</scope>
    <source>
        <strain evidence="2">Ploen Becks lab</strain>
    </source>
</reference>
<dbReference type="InterPro" id="IPR000626">
    <property type="entry name" value="Ubiquitin-like_dom"/>
</dbReference>
<dbReference type="SUPFAM" id="SSF54236">
    <property type="entry name" value="Ubiquitin-like"/>
    <property type="match status" value="1"/>
</dbReference>
<keyword evidence="3" id="KW-1185">Reference proteome</keyword>
<comment type="caution">
    <text evidence="2">The sequence shown here is derived from an EMBL/GenBank/DDBJ whole genome shotgun (WGS) entry which is preliminary data.</text>
</comment>
<protein>
    <recommendedName>
        <fullName evidence="1">Ubiquitin-like domain-containing protein</fullName>
    </recommendedName>
</protein>
<organism evidence="2 3">
    <name type="scientific">Brachionus calyciflorus</name>
    <dbReference type="NCBI Taxonomy" id="104777"/>
    <lineage>
        <taxon>Eukaryota</taxon>
        <taxon>Metazoa</taxon>
        <taxon>Spiralia</taxon>
        <taxon>Gnathifera</taxon>
        <taxon>Rotifera</taxon>
        <taxon>Eurotatoria</taxon>
        <taxon>Monogononta</taxon>
        <taxon>Pseudotrocha</taxon>
        <taxon>Ploima</taxon>
        <taxon>Brachionidae</taxon>
        <taxon>Brachionus</taxon>
    </lineage>
</organism>
<sequence length="443" mass="51671">MTDISIHDCSANATRTVLYDPIDNPDETIETFLRKYDTVTEPKFYSIAFGKEKFIDFNTKIETCFCYSQFITVYNHKISLNINPKKYKSLEKHIISVDSRDPVYQIIREIRKVYNHKFFKLKIKHLDRELSDFKVAINSLHIKNNDVIDVFLDPKEILNKENPKKISIQVTFLSLETLALDVYENMTVGNLKIKIKDVKNLDQDDEISLKTTVSLLEDSENLKFYNITENTLISVEITNVLDIEREESRAKKLKTSHWNEDILDWRKARAGLCVEGECENSQCKAYGQMVIINLGVPVIYHVGLIDNKKTTCPICIKYVQPKKCAFNNCKWRYMGIKETRTGPQIQNRDWETVQDEYYMVHPEQEQWLLEWNSLVIETKALSKCKDNKECLTKSEICSVCLEDYGELKKFLDICDKHKFHTSCIGNCSKIYHSEICQLSLSNV</sequence>
<dbReference type="PROSITE" id="PS50053">
    <property type="entry name" value="UBIQUITIN_2"/>
    <property type="match status" value="1"/>
</dbReference>
<dbReference type="EMBL" id="CAJNOC010000984">
    <property type="protein sequence ID" value="CAF0824067.1"/>
    <property type="molecule type" value="Genomic_DNA"/>
</dbReference>
<dbReference type="Proteomes" id="UP000663879">
    <property type="component" value="Unassembled WGS sequence"/>
</dbReference>
<name>A0A813U645_9BILA</name>
<evidence type="ECO:0000259" key="1">
    <source>
        <dbReference type="PROSITE" id="PS50053"/>
    </source>
</evidence>
<dbReference type="OrthoDB" id="9994687at2759"/>
<accession>A0A813U645</accession>
<evidence type="ECO:0000313" key="3">
    <source>
        <dbReference type="Proteomes" id="UP000663879"/>
    </source>
</evidence>
<evidence type="ECO:0000313" key="2">
    <source>
        <dbReference type="EMBL" id="CAF0824067.1"/>
    </source>
</evidence>
<dbReference type="Gene3D" id="3.10.20.90">
    <property type="entry name" value="Phosphatidylinositol 3-kinase Catalytic Subunit, Chain A, domain 1"/>
    <property type="match status" value="1"/>
</dbReference>
<dbReference type="AlphaFoldDB" id="A0A813U645"/>
<dbReference type="InterPro" id="IPR029071">
    <property type="entry name" value="Ubiquitin-like_domsf"/>
</dbReference>
<feature type="domain" description="Ubiquitin-like" evidence="1">
    <location>
        <begin position="166"/>
        <end position="235"/>
    </location>
</feature>
<proteinExistence type="predicted"/>